<dbReference type="InterPro" id="IPR016136">
    <property type="entry name" value="DNA_helicase_N/primase_C"/>
</dbReference>
<dbReference type="InterPro" id="IPR036977">
    <property type="entry name" value="DNA_primase_Znf_CHC2"/>
</dbReference>
<dbReference type="PANTHER" id="PTHR30313:SF2">
    <property type="entry name" value="DNA PRIMASE"/>
    <property type="match status" value="1"/>
</dbReference>
<evidence type="ECO:0000256" key="13">
    <source>
        <dbReference type="PIRNR" id="PIRNR002811"/>
    </source>
</evidence>
<dbReference type="AlphaFoldDB" id="A0A0S4PYG7"/>
<dbReference type="HAMAP" id="MF_00974">
    <property type="entry name" value="DNA_primase_DnaG"/>
    <property type="match status" value="1"/>
</dbReference>
<comment type="domain">
    <text evidence="12">Contains an N-terminal zinc-binding domain, a central core domain that contains the primase activity, and a C-terminal DnaB-binding domain.</text>
</comment>
<dbReference type="Gene3D" id="1.10.860.10">
    <property type="entry name" value="DNAb Helicase, Chain A"/>
    <property type="match status" value="1"/>
</dbReference>
<gene>
    <name evidence="12" type="primary">dnaG</name>
    <name evidence="16" type="ORF">BN2458_PEG2055</name>
</gene>
<dbReference type="PIRSF" id="PIRSF002811">
    <property type="entry name" value="DnaG"/>
    <property type="match status" value="1"/>
</dbReference>
<dbReference type="Pfam" id="PF16730">
    <property type="entry name" value="DnaGprimase_HBD"/>
    <property type="match status" value="1"/>
</dbReference>
<dbReference type="GO" id="GO:0000428">
    <property type="term" value="C:DNA-directed RNA polymerase complex"/>
    <property type="evidence" value="ECO:0007669"/>
    <property type="project" value="UniProtKB-KW"/>
</dbReference>
<dbReference type="InterPro" id="IPR002694">
    <property type="entry name" value="Znf_CHC2"/>
</dbReference>
<dbReference type="PATRIC" id="fig|76936.10.peg.2004"/>
<evidence type="ECO:0000256" key="11">
    <source>
        <dbReference type="ARBA" id="ARBA00023163"/>
    </source>
</evidence>
<evidence type="ECO:0000256" key="7">
    <source>
        <dbReference type="ARBA" id="ARBA00022771"/>
    </source>
</evidence>
<name>A0A0S4PYG7_9HELI</name>
<comment type="subunit">
    <text evidence="12">Monomer. Interacts with DnaB.</text>
</comment>
<evidence type="ECO:0000256" key="6">
    <source>
        <dbReference type="ARBA" id="ARBA00022723"/>
    </source>
</evidence>
<keyword evidence="5 12" id="KW-0235">DNA replication</keyword>
<keyword evidence="9" id="KW-0460">Magnesium</keyword>
<dbReference type="GO" id="GO:0003899">
    <property type="term" value="F:DNA-directed RNA polymerase activity"/>
    <property type="evidence" value="ECO:0007669"/>
    <property type="project" value="UniProtKB-UniRule"/>
</dbReference>
<dbReference type="InterPro" id="IPR013264">
    <property type="entry name" value="DNAG_N"/>
</dbReference>
<dbReference type="Gene3D" id="3.90.980.10">
    <property type="entry name" value="DNA primase, catalytic core, N-terminal domain"/>
    <property type="match status" value="1"/>
</dbReference>
<comment type="cofactor">
    <cofactor evidence="12 13 14">
        <name>Zn(2+)</name>
        <dbReference type="ChEBI" id="CHEBI:29105"/>
    </cofactor>
    <text evidence="12 13 14">Binds 1 zinc ion per monomer.</text>
</comment>
<dbReference type="Pfam" id="PF13155">
    <property type="entry name" value="Toprim_2"/>
    <property type="match status" value="1"/>
</dbReference>
<dbReference type="GO" id="GO:0003677">
    <property type="term" value="F:DNA binding"/>
    <property type="evidence" value="ECO:0007669"/>
    <property type="project" value="UniProtKB-KW"/>
</dbReference>
<dbReference type="GO" id="GO:0006269">
    <property type="term" value="P:DNA replication, synthesis of primer"/>
    <property type="evidence" value="ECO:0007669"/>
    <property type="project" value="UniProtKB-UniRule"/>
</dbReference>
<dbReference type="GO" id="GO:1990077">
    <property type="term" value="C:primosome complex"/>
    <property type="evidence" value="ECO:0007669"/>
    <property type="project" value="UniProtKB-KW"/>
</dbReference>
<evidence type="ECO:0000256" key="3">
    <source>
        <dbReference type="ARBA" id="ARBA00022679"/>
    </source>
</evidence>
<comment type="catalytic activity">
    <reaction evidence="12">
        <text>ssDNA + n NTP = ssDNA/pppN(pN)n-1 hybrid + (n-1) diphosphate.</text>
        <dbReference type="EC" id="2.7.7.101"/>
    </reaction>
</comment>
<dbReference type="InterPro" id="IPR034151">
    <property type="entry name" value="TOPRIM_DnaG_bac"/>
</dbReference>
<dbReference type="SUPFAM" id="SSF56731">
    <property type="entry name" value="DNA primase core"/>
    <property type="match status" value="1"/>
</dbReference>
<keyword evidence="10 12" id="KW-0238">DNA-binding</keyword>
<organism evidence="16 17">
    <name type="scientific">Helicobacter typhlonius</name>
    <dbReference type="NCBI Taxonomy" id="76936"/>
    <lineage>
        <taxon>Bacteria</taxon>
        <taxon>Pseudomonadati</taxon>
        <taxon>Campylobacterota</taxon>
        <taxon>Epsilonproteobacteria</taxon>
        <taxon>Campylobacterales</taxon>
        <taxon>Helicobacteraceae</taxon>
        <taxon>Helicobacter</taxon>
    </lineage>
</organism>
<dbReference type="InterPro" id="IPR050219">
    <property type="entry name" value="DnaG_primase"/>
</dbReference>
<evidence type="ECO:0000256" key="8">
    <source>
        <dbReference type="ARBA" id="ARBA00022833"/>
    </source>
</evidence>
<keyword evidence="2 12" id="KW-0639">Primosome</keyword>
<dbReference type="EMBL" id="LN907858">
    <property type="protein sequence ID" value="CUU40938.1"/>
    <property type="molecule type" value="Genomic_DNA"/>
</dbReference>
<dbReference type="NCBIfam" id="TIGR01391">
    <property type="entry name" value="dnaG"/>
    <property type="match status" value="1"/>
</dbReference>
<dbReference type="PROSITE" id="PS50880">
    <property type="entry name" value="TOPRIM"/>
    <property type="match status" value="1"/>
</dbReference>
<keyword evidence="4 12" id="KW-0548">Nucleotidyltransferase</keyword>
<dbReference type="InterPro" id="IPR006295">
    <property type="entry name" value="DNA_primase_DnaG"/>
</dbReference>
<evidence type="ECO:0000313" key="16">
    <source>
        <dbReference type="EMBL" id="CUU40938.1"/>
    </source>
</evidence>
<dbReference type="SMART" id="SM00400">
    <property type="entry name" value="ZnF_CHCC"/>
    <property type="match status" value="1"/>
</dbReference>
<reference evidence="17" key="1">
    <citation type="submission" date="2015-11" db="EMBL/GenBank/DDBJ databases">
        <authorList>
            <person name="Anvar S.Y."/>
        </authorList>
    </citation>
    <scope>NUCLEOTIDE SEQUENCE [LARGE SCALE GENOMIC DNA]</scope>
</reference>
<dbReference type="Pfam" id="PF01807">
    <property type="entry name" value="Zn_ribbon_DnaG"/>
    <property type="match status" value="1"/>
</dbReference>
<sequence length="587" mass="66236">MRQDCGGYKIADFIAIIYANGAESGILKSKKGSLLMISKHSIEQLKQHINIIEIIGAYVELKKVGNNYIACCPFHNEKTPSFVVSEAKGYYHCYGCGVGGDAISFLMEYEKLSFIESVEKIAAISSFTLEWEKSYEKKPDSIVLDEMMRFYQKNLLSHKPSLDYLASRQVANASVEKFRLGYCGPSFESLNFIRQNALNKEECLELGVIGRDNGREYARFSDRIIFPIHSPSGKVVGFGGRTMNNANAKYINSPQSKVFNKSQLLYGYYIAKDKIYKQKKIIVCEGYLDVIMLHQAGFDYAVATLGTALTKEHLPLLRKGEPKVILSYDGDKAGINAAFKAAQMLAKESYEGGVVIFRDGADPADMVANKQINELSEIFAAPMPFIEFILTHIAQSYALENPLQKEKALTESTQFLHTLSPLLQEEYKPLLARLLSVPIRLIHTHRTQTPAVSSHLITNSQDFAELTLLKSFIEKPELIDFAIEYIDSSIFGTHKEAFMLILNKQYEQPQILGISLNESIRALPDLESLKEHLRLFIAQAYTRLLAQIPQTKNLSLMRKNDMIRDIKHKILRLKQGELLAYVSISTF</sequence>
<dbReference type="PANTHER" id="PTHR30313">
    <property type="entry name" value="DNA PRIMASE"/>
    <property type="match status" value="1"/>
</dbReference>
<dbReference type="FunFam" id="3.90.580.10:FF:000001">
    <property type="entry name" value="DNA primase"/>
    <property type="match status" value="1"/>
</dbReference>
<evidence type="ECO:0000313" key="17">
    <source>
        <dbReference type="Proteomes" id="UP000064525"/>
    </source>
</evidence>
<dbReference type="InterPro" id="IPR031988">
    <property type="entry name" value="DnaG_HBD"/>
</dbReference>
<feature type="domain" description="Toprim" evidence="15">
    <location>
        <begin position="279"/>
        <end position="360"/>
    </location>
</feature>
<accession>A0A0S4PYG7</accession>
<evidence type="ECO:0000256" key="10">
    <source>
        <dbReference type="ARBA" id="ARBA00023125"/>
    </source>
</evidence>
<protein>
    <recommendedName>
        <fullName evidence="12 13">DNA primase</fullName>
        <ecNumber evidence="12">2.7.7.101</ecNumber>
    </recommendedName>
</protein>
<evidence type="ECO:0000259" key="15">
    <source>
        <dbReference type="PROSITE" id="PS50880"/>
    </source>
</evidence>
<evidence type="ECO:0000256" key="14">
    <source>
        <dbReference type="PIRSR" id="PIRSR002811-1"/>
    </source>
</evidence>
<dbReference type="SUPFAM" id="SSF57783">
    <property type="entry name" value="Zinc beta-ribbon"/>
    <property type="match status" value="1"/>
</dbReference>
<evidence type="ECO:0000256" key="1">
    <source>
        <dbReference type="ARBA" id="ARBA00022478"/>
    </source>
</evidence>
<keyword evidence="6 12" id="KW-0479">Metal-binding</keyword>
<comment type="similarity">
    <text evidence="12 13">Belongs to the DnaG primase family.</text>
</comment>
<keyword evidence="11 12" id="KW-0804">Transcription</keyword>
<dbReference type="InterPro" id="IPR037068">
    <property type="entry name" value="DNA_primase_core_N_sf"/>
</dbReference>
<keyword evidence="7 12" id="KW-0863">Zinc-finger</keyword>
<dbReference type="Gene3D" id="3.40.1360.10">
    <property type="match status" value="1"/>
</dbReference>
<dbReference type="Proteomes" id="UP000064525">
    <property type="component" value="Chromosome I"/>
</dbReference>
<dbReference type="KEGG" id="hty:BN2458_PEG2055"/>
<dbReference type="GO" id="GO:0005737">
    <property type="term" value="C:cytoplasm"/>
    <property type="evidence" value="ECO:0007669"/>
    <property type="project" value="TreeGrafter"/>
</dbReference>
<dbReference type="CDD" id="cd03364">
    <property type="entry name" value="TOPRIM_DnaG_primases"/>
    <property type="match status" value="1"/>
</dbReference>
<keyword evidence="3 12" id="KW-0808">Transferase</keyword>
<evidence type="ECO:0000256" key="2">
    <source>
        <dbReference type="ARBA" id="ARBA00022515"/>
    </source>
</evidence>
<keyword evidence="1 12" id="KW-0240">DNA-directed RNA polymerase</keyword>
<dbReference type="InterPro" id="IPR006171">
    <property type="entry name" value="TOPRIM_dom"/>
</dbReference>
<proteinExistence type="inferred from homology"/>
<dbReference type="Gene3D" id="3.90.580.10">
    <property type="entry name" value="Zinc finger, CHC2-type domain"/>
    <property type="match status" value="1"/>
</dbReference>
<dbReference type="GO" id="GO:0008270">
    <property type="term" value="F:zinc ion binding"/>
    <property type="evidence" value="ECO:0007669"/>
    <property type="project" value="UniProtKB-UniRule"/>
</dbReference>
<evidence type="ECO:0000256" key="12">
    <source>
        <dbReference type="HAMAP-Rule" id="MF_00974"/>
    </source>
</evidence>
<dbReference type="RefSeq" id="WP_231944788.1">
    <property type="nucleotide sequence ID" value="NZ_CAOOVR010000004.1"/>
</dbReference>
<dbReference type="SMART" id="SM00493">
    <property type="entry name" value="TOPRIM"/>
    <property type="match status" value="1"/>
</dbReference>
<keyword evidence="8 12" id="KW-0862">Zinc</keyword>
<evidence type="ECO:0000256" key="4">
    <source>
        <dbReference type="ARBA" id="ARBA00022695"/>
    </source>
</evidence>
<comment type="function">
    <text evidence="12 13">RNA polymerase that catalyzes the synthesis of short RNA molecules used as primers for DNA polymerase during DNA replication.</text>
</comment>
<dbReference type="Pfam" id="PF08275">
    <property type="entry name" value="DNAG_N"/>
    <property type="match status" value="1"/>
</dbReference>
<evidence type="ECO:0000256" key="9">
    <source>
        <dbReference type="ARBA" id="ARBA00022842"/>
    </source>
</evidence>
<dbReference type="InterPro" id="IPR030846">
    <property type="entry name" value="DnaG_bac"/>
</dbReference>
<dbReference type="EC" id="2.7.7.101" evidence="12"/>
<feature type="zinc finger region" description="CHC2-type" evidence="12 14">
    <location>
        <begin position="72"/>
        <end position="96"/>
    </location>
</feature>
<evidence type="ECO:0000256" key="5">
    <source>
        <dbReference type="ARBA" id="ARBA00022705"/>
    </source>
</evidence>